<proteinExistence type="predicted"/>
<name>A0A7W7D6R4_9ACTN</name>
<gene>
    <name evidence="1" type="ORF">BJ982_002615</name>
</gene>
<dbReference type="RefSeq" id="WP_184879919.1">
    <property type="nucleotide sequence ID" value="NZ_BOOV01000017.1"/>
</dbReference>
<dbReference type="EMBL" id="JACHND010000001">
    <property type="protein sequence ID" value="MBB4701071.1"/>
    <property type="molecule type" value="Genomic_DNA"/>
</dbReference>
<evidence type="ECO:0008006" key="3">
    <source>
        <dbReference type="Google" id="ProtNLM"/>
    </source>
</evidence>
<protein>
    <recommendedName>
        <fullName evidence="3">Restriction endonuclease</fullName>
    </recommendedName>
</protein>
<accession>A0A7W7D6R4</accession>
<keyword evidence="2" id="KW-1185">Reference proteome</keyword>
<dbReference type="Proteomes" id="UP000542210">
    <property type="component" value="Unassembled WGS sequence"/>
</dbReference>
<organism evidence="1 2">
    <name type="scientific">Sphaerisporangium siamense</name>
    <dbReference type="NCBI Taxonomy" id="795645"/>
    <lineage>
        <taxon>Bacteria</taxon>
        <taxon>Bacillati</taxon>
        <taxon>Actinomycetota</taxon>
        <taxon>Actinomycetes</taxon>
        <taxon>Streptosporangiales</taxon>
        <taxon>Streptosporangiaceae</taxon>
        <taxon>Sphaerisporangium</taxon>
    </lineage>
</organism>
<reference evidence="1 2" key="1">
    <citation type="submission" date="2020-08" db="EMBL/GenBank/DDBJ databases">
        <title>Sequencing the genomes of 1000 actinobacteria strains.</title>
        <authorList>
            <person name="Klenk H.-P."/>
        </authorList>
    </citation>
    <scope>NUCLEOTIDE SEQUENCE [LARGE SCALE GENOMIC DNA]</scope>
    <source>
        <strain evidence="1 2">DSM 45784</strain>
    </source>
</reference>
<sequence>MNIFSAVERTDPSPAGHGDSHAQFIDRVAGLFWDQVRDLIEDWFSRLCSDAQADVRGRLRSRDDRQSRGAFFELYLHECLLRMGYTVTCHPEVDGTSRRPDFRAEKDGRVVYVEARSASSSNVAVGAAARVNTVYESLEKIDSPNFILWIDVERQGAAPLRTRPLRSSLEKWLKELNPDAYSDRGNGRRDFPGMPYEADGWRIQFHALPKSPETRGKEGVRPLGIFGGGQAFWPQDKEEIKDALSDKGSAYGPLGAPYVVAVASSSITTDDHDVKNALYGTEALLIGTGPGGDTRADALVRNPDGYWCKGDHWGHRHVSAVLVVKQLHPAFVGTQQHTIWEHPDPKWPIPPLPMWRRSTVDAHGAFHFVDPARTPTEWFGLTNPWPIGKPFPRKGRS</sequence>
<comment type="caution">
    <text evidence="1">The sequence shown here is derived from an EMBL/GenBank/DDBJ whole genome shotgun (WGS) entry which is preliminary data.</text>
</comment>
<evidence type="ECO:0000313" key="1">
    <source>
        <dbReference type="EMBL" id="MBB4701071.1"/>
    </source>
</evidence>
<evidence type="ECO:0000313" key="2">
    <source>
        <dbReference type="Proteomes" id="UP000542210"/>
    </source>
</evidence>
<dbReference type="AlphaFoldDB" id="A0A7W7D6R4"/>